<feature type="region of interest" description="Disordered" evidence="1">
    <location>
        <begin position="1"/>
        <end position="58"/>
    </location>
</feature>
<organism evidence="2 3">
    <name type="scientific">Zea mays</name>
    <name type="common">Maize</name>
    <dbReference type="NCBI Taxonomy" id="4577"/>
    <lineage>
        <taxon>Eukaryota</taxon>
        <taxon>Viridiplantae</taxon>
        <taxon>Streptophyta</taxon>
        <taxon>Embryophyta</taxon>
        <taxon>Tracheophyta</taxon>
        <taxon>Spermatophyta</taxon>
        <taxon>Magnoliopsida</taxon>
        <taxon>Liliopsida</taxon>
        <taxon>Poales</taxon>
        <taxon>Poaceae</taxon>
        <taxon>PACMAD clade</taxon>
        <taxon>Panicoideae</taxon>
        <taxon>Andropogonodae</taxon>
        <taxon>Andropogoneae</taxon>
        <taxon>Tripsacinae</taxon>
        <taxon>Zea</taxon>
    </lineage>
</organism>
<evidence type="ECO:0000313" key="3">
    <source>
        <dbReference type="Proteomes" id="UP000007305"/>
    </source>
</evidence>
<proteinExistence type="predicted"/>
<dbReference type="Proteomes" id="UP000007305">
    <property type="component" value="Chromosome 3"/>
</dbReference>
<name>A0A804NCU5_MAIZE</name>
<accession>A0A804NCU5</accession>
<dbReference type="AlphaFoldDB" id="A0A804NCU5"/>
<evidence type="ECO:0000313" key="2">
    <source>
        <dbReference type="EnsemblPlants" id="Zm00001eb152030_P001"/>
    </source>
</evidence>
<reference evidence="2" key="3">
    <citation type="submission" date="2021-05" db="UniProtKB">
        <authorList>
            <consortium name="EnsemblPlants"/>
        </authorList>
    </citation>
    <scope>IDENTIFICATION</scope>
    <source>
        <strain evidence="2">cv. B73</strain>
    </source>
</reference>
<keyword evidence="3" id="KW-1185">Reference proteome</keyword>
<sequence>MQRQGETRTNTNPNPRGGAGEKPSCFPAPAPEKSLSPPRPRRRFCSRHRGGQRRETPKTWHWQCTPAGRVCLAVCAPTRHPASLRAWYYMAQAADANEICGKICDGPAAQRLPALTGATSAGRPSGKRTRAIP</sequence>
<reference evidence="3" key="1">
    <citation type="submission" date="2015-12" db="EMBL/GenBank/DDBJ databases">
        <title>Update maize B73 reference genome by single molecule sequencing technologies.</title>
        <authorList>
            <consortium name="Maize Genome Sequencing Project"/>
            <person name="Ware D."/>
        </authorList>
    </citation>
    <scope>NUCLEOTIDE SEQUENCE [LARGE SCALE GENOMIC DNA]</scope>
    <source>
        <strain evidence="3">cv. B73</strain>
    </source>
</reference>
<protein>
    <submittedName>
        <fullName evidence="2">Uncharacterized protein</fullName>
    </submittedName>
</protein>
<dbReference type="InParanoid" id="A0A804NCU5"/>
<evidence type="ECO:0000256" key="1">
    <source>
        <dbReference type="SAM" id="MobiDB-lite"/>
    </source>
</evidence>
<reference evidence="2" key="2">
    <citation type="submission" date="2019-07" db="EMBL/GenBank/DDBJ databases">
        <authorList>
            <person name="Seetharam A."/>
            <person name="Woodhouse M."/>
            <person name="Cannon E."/>
        </authorList>
    </citation>
    <scope>NUCLEOTIDE SEQUENCE [LARGE SCALE GENOMIC DNA]</scope>
    <source>
        <strain evidence="2">cv. B73</strain>
    </source>
</reference>
<dbReference type="EnsemblPlants" id="Zm00001eb152030_T001">
    <property type="protein sequence ID" value="Zm00001eb152030_P001"/>
    <property type="gene ID" value="Zm00001eb152030"/>
</dbReference>
<dbReference type="Gramene" id="Zm00001eb152030_T001">
    <property type="protein sequence ID" value="Zm00001eb152030_P001"/>
    <property type="gene ID" value="Zm00001eb152030"/>
</dbReference>
<feature type="compositionally biased region" description="Polar residues" evidence="1">
    <location>
        <begin position="1"/>
        <end position="14"/>
    </location>
</feature>
<feature type="compositionally biased region" description="Basic residues" evidence="1">
    <location>
        <begin position="39"/>
        <end position="51"/>
    </location>
</feature>